<dbReference type="EMBL" id="GBYX01476245">
    <property type="protein sequence ID" value="JAO05432.1"/>
    <property type="molecule type" value="Transcribed_RNA"/>
</dbReference>
<gene>
    <name evidence="1" type="primary">PPUP8930</name>
</gene>
<evidence type="ECO:0000313" key="1">
    <source>
        <dbReference type="EMBL" id="JAO05432.1"/>
    </source>
</evidence>
<dbReference type="AlphaFoldDB" id="A0A0S7ENT4"/>
<feature type="non-terminal residue" evidence="1">
    <location>
        <position position="1"/>
    </location>
</feature>
<name>A0A0S7ENT4_9TELE</name>
<feature type="non-terminal residue" evidence="1">
    <location>
        <position position="121"/>
    </location>
</feature>
<sequence length="121" mass="13125">QLLKIKKLYLYKSQQCSFADLGLVSLSCFCIPPGSPVCSAFSSIMAPHCHIGGADQAFHFASMEVVDCATYLRPSGLPLTCRQGKTCRQGSPAPAKVNGPLPYTNTQNLSICSVFYKHLRP</sequence>
<accession>A0A0S7ENT4</accession>
<protein>
    <submittedName>
        <fullName evidence="1">PPUP8930</fullName>
    </submittedName>
</protein>
<reference evidence="1" key="1">
    <citation type="submission" date="2014-12" db="EMBL/GenBank/DDBJ databases">
        <title>Parallel Evolution in Life History Adaptation Evident in the Tissue-Specific Poeciliopsis prolifica transcriptome.</title>
        <authorList>
            <person name="Jue N.K."/>
            <person name="Foley R.J."/>
            <person name="Obergfell C."/>
            <person name="Reznick D.N."/>
            <person name="O'Neill R.J."/>
            <person name="O'Neill M.J."/>
        </authorList>
    </citation>
    <scope>NUCLEOTIDE SEQUENCE</scope>
</reference>
<proteinExistence type="predicted"/>
<organism evidence="1">
    <name type="scientific">Poeciliopsis prolifica</name>
    <name type="common">blackstripe livebearer</name>
    <dbReference type="NCBI Taxonomy" id="188132"/>
    <lineage>
        <taxon>Eukaryota</taxon>
        <taxon>Metazoa</taxon>
        <taxon>Chordata</taxon>
        <taxon>Craniata</taxon>
        <taxon>Vertebrata</taxon>
        <taxon>Euteleostomi</taxon>
        <taxon>Actinopterygii</taxon>
        <taxon>Neopterygii</taxon>
        <taxon>Teleostei</taxon>
        <taxon>Neoteleostei</taxon>
        <taxon>Acanthomorphata</taxon>
        <taxon>Ovalentaria</taxon>
        <taxon>Atherinomorphae</taxon>
        <taxon>Cyprinodontiformes</taxon>
        <taxon>Poeciliidae</taxon>
        <taxon>Poeciliinae</taxon>
        <taxon>Poeciliopsis</taxon>
    </lineage>
</organism>